<feature type="chain" id="PRO_5026890658" evidence="2">
    <location>
        <begin position="26"/>
        <end position="175"/>
    </location>
</feature>
<evidence type="ECO:0000256" key="1">
    <source>
        <dbReference type="SAM" id="MobiDB-lite"/>
    </source>
</evidence>
<evidence type="ECO:0000313" key="3">
    <source>
        <dbReference type="EMBL" id="QJQ06332.1"/>
    </source>
</evidence>
<dbReference type="GO" id="GO:0042597">
    <property type="term" value="C:periplasmic space"/>
    <property type="evidence" value="ECO:0007669"/>
    <property type="project" value="InterPro"/>
</dbReference>
<protein>
    <submittedName>
        <fullName evidence="3">Spy/CpxP family protein refolding chaperone</fullName>
    </submittedName>
</protein>
<organism evidence="3 4">
    <name type="scientific">Undibacterium piscinae</name>
    <dbReference type="NCBI Taxonomy" id="2495591"/>
    <lineage>
        <taxon>Bacteria</taxon>
        <taxon>Pseudomonadati</taxon>
        <taxon>Pseudomonadota</taxon>
        <taxon>Betaproteobacteria</taxon>
        <taxon>Burkholderiales</taxon>
        <taxon>Oxalobacteraceae</taxon>
        <taxon>Undibacterium</taxon>
    </lineage>
</organism>
<evidence type="ECO:0000256" key="2">
    <source>
        <dbReference type="SAM" id="SignalP"/>
    </source>
</evidence>
<dbReference type="KEGG" id="upi:EJG51_011225"/>
<dbReference type="Gene3D" id="1.20.120.1490">
    <property type="match status" value="1"/>
</dbReference>
<accession>A0A6M4A4N3</accession>
<feature type="signal peptide" evidence="2">
    <location>
        <begin position="1"/>
        <end position="25"/>
    </location>
</feature>
<keyword evidence="2" id="KW-0732">Signal</keyword>
<name>A0A6M4A4N3_9BURK</name>
<keyword evidence="4" id="KW-1185">Reference proteome</keyword>
<gene>
    <name evidence="3" type="ORF">EJG51_011225</name>
</gene>
<proteinExistence type="predicted"/>
<dbReference type="Proteomes" id="UP000274350">
    <property type="component" value="Chromosome"/>
</dbReference>
<dbReference type="AlphaFoldDB" id="A0A6M4A4N3"/>
<evidence type="ECO:0000313" key="4">
    <source>
        <dbReference type="Proteomes" id="UP000274350"/>
    </source>
</evidence>
<dbReference type="InterPro" id="IPR012899">
    <property type="entry name" value="LTXXQ"/>
</dbReference>
<sequence length="175" mass="19113">MKSLKNKFFIGLTAVAMTAAGGVFAQNAGMGMGAGTGMGMGGPGMHDCEAKGSARSPEKMKAVMEKHQAQLHAKLKLSAAQEPAWKTFVAANTPAAMPTPPDRKEMEKLTTPERMEKMMERSKQHQEKMQERLAALKTFYAVLTPEQQKVFDDSHAHMGNHPMQRRGQEAAKTAK</sequence>
<dbReference type="Pfam" id="PF07813">
    <property type="entry name" value="LTXXQ"/>
    <property type="match status" value="1"/>
</dbReference>
<reference evidence="3 4" key="1">
    <citation type="journal article" date="2019" name="Int. J. Syst. Evol. Microbiol.">
        <title>Undibacterium piscinae sp. nov., isolated from Korean shiner intestine.</title>
        <authorList>
            <person name="Lee S.Y."/>
            <person name="Kang W."/>
            <person name="Kim P.S."/>
            <person name="Kim H.S."/>
            <person name="Sung H."/>
            <person name="Shin N.R."/>
            <person name="Whon T.W."/>
            <person name="Yun J.H."/>
            <person name="Lee J.Y."/>
            <person name="Lee J.Y."/>
            <person name="Jung M.J."/>
            <person name="Jeong Y.S."/>
            <person name="Tak E.J."/>
            <person name="Han J.E."/>
            <person name="Hyun D.W."/>
            <person name="Kang M.S."/>
            <person name="Lee K.E."/>
            <person name="Lee B.H."/>
            <person name="Bae J.W."/>
        </authorList>
    </citation>
    <scope>NUCLEOTIDE SEQUENCE [LARGE SCALE GENOMIC DNA]</scope>
    <source>
        <strain evidence="3 4">S11R28</strain>
    </source>
</reference>
<dbReference type="OrthoDB" id="5298564at2"/>
<dbReference type="EMBL" id="CP051152">
    <property type="protein sequence ID" value="QJQ06332.1"/>
    <property type="molecule type" value="Genomic_DNA"/>
</dbReference>
<feature type="region of interest" description="Disordered" evidence="1">
    <location>
        <begin position="153"/>
        <end position="175"/>
    </location>
</feature>